<comment type="subcellular location">
    <subcellularLocation>
        <location evidence="1">Golgi apparatus membrane</location>
        <topology evidence="1">Peripheral membrane protein</topology>
    </subcellularLocation>
</comment>
<evidence type="ECO:0000256" key="8">
    <source>
        <dbReference type="ARBA" id="ARBA00031347"/>
    </source>
</evidence>
<comment type="similarity">
    <text evidence="2">Belongs to the COG8 family.</text>
</comment>
<protein>
    <recommendedName>
        <fullName evidence="3">Conserved oligomeric Golgi complex subunit 8</fullName>
    </recommendedName>
    <alternativeName>
        <fullName evidence="8">Component of oligomeric Golgi complex 8</fullName>
    </alternativeName>
</protein>
<proteinExistence type="inferred from homology"/>
<dbReference type="GO" id="GO:0006891">
    <property type="term" value="P:intra-Golgi vesicle-mediated transport"/>
    <property type="evidence" value="ECO:0007669"/>
    <property type="project" value="TreeGrafter"/>
</dbReference>
<evidence type="ECO:0000256" key="1">
    <source>
        <dbReference type="ARBA" id="ARBA00004395"/>
    </source>
</evidence>
<organism evidence="9">
    <name type="scientific">Amphimedon queenslandica</name>
    <name type="common">Sponge</name>
    <dbReference type="NCBI Taxonomy" id="400682"/>
    <lineage>
        <taxon>Eukaryota</taxon>
        <taxon>Metazoa</taxon>
        <taxon>Porifera</taxon>
        <taxon>Demospongiae</taxon>
        <taxon>Heteroscleromorpha</taxon>
        <taxon>Haplosclerida</taxon>
        <taxon>Niphatidae</taxon>
        <taxon>Amphimedon</taxon>
    </lineage>
</organism>
<dbReference type="GO" id="GO:0000139">
    <property type="term" value="C:Golgi membrane"/>
    <property type="evidence" value="ECO:0007669"/>
    <property type="project" value="UniProtKB-SubCell"/>
</dbReference>
<evidence type="ECO:0000256" key="4">
    <source>
        <dbReference type="ARBA" id="ARBA00022448"/>
    </source>
</evidence>
<reference evidence="9" key="1">
    <citation type="submission" date="2017-05" db="UniProtKB">
        <authorList>
            <consortium name="EnsemblMetazoa"/>
        </authorList>
    </citation>
    <scope>IDENTIFICATION</scope>
</reference>
<dbReference type="InterPro" id="IPR007255">
    <property type="entry name" value="COG8"/>
</dbReference>
<dbReference type="Pfam" id="PF04124">
    <property type="entry name" value="Dor1"/>
    <property type="match status" value="1"/>
</dbReference>
<dbReference type="EnsemblMetazoa" id="Aqu2.1.06775_001">
    <property type="protein sequence ID" value="Aqu2.1.06775_001"/>
    <property type="gene ID" value="Aqu2.1.06775"/>
</dbReference>
<dbReference type="SUPFAM" id="SSF74788">
    <property type="entry name" value="Cullin repeat-like"/>
    <property type="match status" value="1"/>
</dbReference>
<keyword evidence="4" id="KW-0813">Transport</keyword>
<name>A0A1X7SX87_AMPQE</name>
<dbReference type="PANTHER" id="PTHR21311">
    <property type="entry name" value="CONSERVED OLIGOMERIC GOLGI COMPLEX COMPONENT 8"/>
    <property type="match status" value="1"/>
</dbReference>
<dbReference type="OrthoDB" id="1661054at2759"/>
<dbReference type="GO" id="GO:0017119">
    <property type="term" value="C:Golgi transport complex"/>
    <property type="evidence" value="ECO:0007669"/>
    <property type="project" value="InterPro"/>
</dbReference>
<accession>A0A1X7SX87</accession>
<evidence type="ECO:0000256" key="6">
    <source>
        <dbReference type="ARBA" id="ARBA00023034"/>
    </source>
</evidence>
<dbReference type="PANTHER" id="PTHR21311:SF0">
    <property type="entry name" value="CONSERVED OLIGOMERIC GOLGI COMPLEX SUBUNIT 8"/>
    <property type="match status" value="1"/>
</dbReference>
<keyword evidence="5" id="KW-0653">Protein transport</keyword>
<dbReference type="eggNOG" id="KOG2069">
    <property type="taxonomic scope" value="Eukaryota"/>
</dbReference>
<evidence type="ECO:0000313" key="9">
    <source>
        <dbReference type="EnsemblMetazoa" id="Aqu2.1.06775_001"/>
    </source>
</evidence>
<evidence type="ECO:0000256" key="3">
    <source>
        <dbReference type="ARBA" id="ARBA00020983"/>
    </source>
</evidence>
<dbReference type="AlphaFoldDB" id="A0A1X7SX87"/>
<evidence type="ECO:0000256" key="7">
    <source>
        <dbReference type="ARBA" id="ARBA00023136"/>
    </source>
</evidence>
<dbReference type="InParanoid" id="A0A1X7SX87"/>
<dbReference type="STRING" id="400682.A0A1X7SX87"/>
<dbReference type="GO" id="GO:0015031">
    <property type="term" value="P:protein transport"/>
    <property type="evidence" value="ECO:0007669"/>
    <property type="project" value="UniProtKB-KW"/>
</dbReference>
<evidence type="ECO:0000256" key="2">
    <source>
        <dbReference type="ARBA" id="ARBA00006419"/>
    </source>
</evidence>
<keyword evidence="6" id="KW-0333">Golgi apparatus</keyword>
<evidence type="ECO:0000256" key="5">
    <source>
        <dbReference type="ARBA" id="ARBA00022927"/>
    </source>
</evidence>
<dbReference type="InterPro" id="IPR016159">
    <property type="entry name" value="Cullin_repeat-like_dom_sf"/>
</dbReference>
<sequence>MSPLSLTALNLPAFLYLMAILKRKLNSLALSRHTQLLEILEIPQLIETCVRNGYYEEALELSAHVKRMEKKHNNIPIIKNIASDIERCSNLMLMELIQQLQGSIQLPSCLRLVGLLRRMDVFNESQLRLKFLQSRDYWLQSVLSLIPKDDRK</sequence>
<keyword evidence="7" id="KW-0472">Membrane</keyword>